<keyword evidence="2" id="KW-0812">Transmembrane</keyword>
<feature type="transmembrane region" description="Helical" evidence="2">
    <location>
        <begin position="6"/>
        <end position="28"/>
    </location>
</feature>
<name>A0A521CII2_9BACT</name>
<dbReference type="Proteomes" id="UP000317557">
    <property type="component" value="Unassembled WGS sequence"/>
</dbReference>
<organism evidence="3 4">
    <name type="scientific">Gracilimonas mengyeensis</name>
    <dbReference type="NCBI Taxonomy" id="1302730"/>
    <lineage>
        <taxon>Bacteria</taxon>
        <taxon>Pseudomonadati</taxon>
        <taxon>Balneolota</taxon>
        <taxon>Balneolia</taxon>
        <taxon>Balneolales</taxon>
        <taxon>Balneolaceae</taxon>
        <taxon>Gracilimonas</taxon>
    </lineage>
</organism>
<dbReference type="AlphaFoldDB" id="A0A521CII2"/>
<keyword evidence="2" id="KW-0472">Membrane</keyword>
<keyword evidence="4" id="KW-1185">Reference proteome</keyword>
<evidence type="ECO:0000313" key="4">
    <source>
        <dbReference type="Proteomes" id="UP000317557"/>
    </source>
</evidence>
<feature type="region of interest" description="Disordered" evidence="1">
    <location>
        <begin position="73"/>
        <end position="123"/>
    </location>
</feature>
<evidence type="ECO:0000256" key="1">
    <source>
        <dbReference type="SAM" id="MobiDB-lite"/>
    </source>
</evidence>
<dbReference type="EMBL" id="FXTP01000005">
    <property type="protein sequence ID" value="SMO59238.1"/>
    <property type="molecule type" value="Genomic_DNA"/>
</dbReference>
<dbReference type="OrthoDB" id="1525132at2"/>
<reference evidence="3 4" key="1">
    <citation type="submission" date="2017-05" db="EMBL/GenBank/DDBJ databases">
        <authorList>
            <person name="Varghese N."/>
            <person name="Submissions S."/>
        </authorList>
    </citation>
    <scope>NUCLEOTIDE SEQUENCE [LARGE SCALE GENOMIC DNA]</scope>
    <source>
        <strain evidence="3 4">DSM 21985</strain>
    </source>
</reference>
<protein>
    <submittedName>
        <fullName evidence="3">Uncharacterized protein</fullName>
    </submittedName>
</protein>
<feature type="compositionally biased region" description="Basic and acidic residues" evidence="1">
    <location>
        <begin position="106"/>
        <end position="116"/>
    </location>
</feature>
<gene>
    <name evidence="3" type="ORF">SAMN06265219_105198</name>
</gene>
<keyword evidence="2" id="KW-1133">Transmembrane helix</keyword>
<dbReference type="RefSeq" id="WP_142454015.1">
    <property type="nucleotide sequence ID" value="NZ_FXTP01000005.1"/>
</dbReference>
<proteinExistence type="predicted"/>
<evidence type="ECO:0000313" key="3">
    <source>
        <dbReference type="EMBL" id="SMO59238.1"/>
    </source>
</evidence>
<accession>A0A521CII2</accession>
<evidence type="ECO:0000256" key="2">
    <source>
        <dbReference type="SAM" id="Phobius"/>
    </source>
</evidence>
<sequence length="123" mass="14163">MSFEEMVVAIIAIIGGLGFTGFLFWNVFSLIKQWINRKSGNQQLDPQFFKALGEFKRSTDRRLANLEAIVSDMEEGEQQSAELKQRKSMGEIEIEEEDIRSNNQENRSKKSQDDGNLRNMLSE</sequence>